<comment type="caution">
    <text evidence="1">The sequence shown here is derived from an EMBL/GenBank/DDBJ whole genome shotgun (WGS) entry which is preliminary data.</text>
</comment>
<dbReference type="Proteomes" id="UP000663881">
    <property type="component" value="Unassembled WGS sequence"/>
</dbReference>
<dbReference type="Gene3D" id="3.90.176.10">
    <property type="entry name" value="Toxin ADP-ribosyltransferase, Chain A, domain 1"/>
    <property type="match status" value="1"/>
</dbReference>
<name>A0A818H185_9BILA</name>
<reference evidence="1" key="1">
    <citation type="submission" date="2021-02" db="EMBL/GenBank/DDBJ databases">
        <authorList>
            <person name="Nowell W R."/>
        </authorList>
    </citation>
    <scope>NUCLEOTIDE SEQUENCE</scope>
</reference>
<accession>A0A818H185</accession>
<gene>
    <name evidence="1" type="ORF">OKA104_LOCUS1480</name>
</gene>
<protein>
    <submittedName>
        <fullName evidence="1">Uncharacterized protein</fullName>
    </submittedName>
</protein>
<evidence type="ECO:0000313" key="1">
    <source>
        <dbReference type="EMBL" id="CAF3500740.1"/>
    </source>
</evidence>
<proteinExistence type="predicted"/>
<evidence type="ECO:0000313" key="2">
    <source>
        <dbReference type="Proteomes" id="UP000663881"/>
    </source>
</evidence>
<dbReference type="EMBL" id="CAJOAY010000036">
    <property type="protein sequence ID" value="CAF3500740.1"/>
    <property type="molecule type" value="Genomic_DNA"/>
</dbReference>
<sequence>MTASVQREHCFHEICCFRTGLFDLENNLSVTPKPSNQGASSTLLLIECYNGKSISQYAYDSKDEEVILMPGTKFKIMSDPLVHPGGLCIIHLKEISDADEPQNLKQNNQYNKIAITVAGKDSRRSHLTQLDCLHAIAIEFK</sequence>
<dbReference type="AlphaFoldDB" id="A0A818H185"/>
<organism evidence="1 2">
    <name type="scientific">Adineta steineri</name>
    <dbReference type="NCBI Taxonomy" id="433720"/>
    <lineage>
        <taxon>Eukaryota</taxon>
        <taxon>Metazoa</taxon>
        <taxon>Spiralia</taxon>
        <taxon>Gnathifera</taxon>
        <taxon>Rotifera</taxon>
        <taxon>Eurotatoria</taxon>
        <taxon>Bdelloidea</taxon>
        <taxon>Adinetida</taxon>
        <taxon>Adinetidae</taxon>
        <taxon>Adineta</taxon>
    </lineage>
</organism>